<evidence type="ECO:0000313" key="10">
    <source>
        <dbReference type="EMBL" id="KYQ52547.1"/>
    </source>
</evidence>
<keyword evidence="7" id="KW-0862">Zinc</keyword>
<reference evidence="10 11" key="1">
    <citation type="submission" date="2015-09" db="EMBL/GenBank/DDBJ databases">
        <title>Trachymyrmex zeteki WGS genome.</title>
        <authorList>
            <person name="Nygaard S."/>
            <person name="Hu H."/>
            <person name="Boomsma J."/>
            <person name="Zhang G."/>
        </authorList>
    </citation>
    <scope>NUCLEOTIDE SEQUENCE [LARGE SCALE GENOMIC DNA]</scope>
    <source>
        <strain evidence="10">Tzet28-1</strain>
        <tissue evidence="10">Whole body</tissue>
    </source>
</reference>
<dbReference type="PROSITE" id="PS00133">
    <property type="entry name" value="CARBOXYPEPT_ZN_2"/>
    <property type="match status" value="1"/>
</dbReference>
<evidence type="ECO:0000256" key="7">
    <source>
        <dbReference type="ARBA" id="ARBA00022833"/>
    </source>
</evidence>
<dbReference type="AlphaFoldDB" id="A0A151WXP6"/>
<dbReference type="Gene3D" id="3.40.50.2000">
    <property type="entry name" value="Glycogen Phosphorylase B"/>
    <property type="match status" value="1"/>
</dbReference>
<dbReference type="OrthoDB" id="5835829at2759"/>
<keyword evidence="6" id="KW-0479">Metal-binding</keyword>
<evidence type="ECO:0000256" key="3">
    <source>
        <dbReference type="ARBA" id="ARBA00009995"/>
    </source>
</evidence>
<dbReference type="PANTHER" id="PTHR48043">
    <property type="entry name" value="EG:EG0003.4 PROTEIN-RELATED"/>
    <property type="match status" value="1"/>
</dbReference>
<dbReference type="PANTHER" id="PTHR48043:SF145">
    <property type="entry name" value="FI06409P-RELATED"/>
    <property type="match status" value="1"/>
</dbReference>
<evidence type="ECO:0000256" key="5">
    <source>
        <dbReference type="ARBA" id="ARBA00022679"/>
    </source>
</evidence>
<dbReference type="InterPro" id="IPR050271">
    <property type="entry name" value="UDP-glycosyltransferase"/>
</dbReference>
<sequence>MRVLLVISSLLFCLSICHGYRFLGLFPFQGKSHFIMAEQLMKGLVRKGHQVDMVSKFPLKKPYPNYTDIVTLPTAMHLVNNMSFELMQKMVTSNLMYAVATWGGNDLCEILRNPEIKELSKLKNPPYDAVIIEIFGAQCFSVIAHILKVPLIGISTTSLYPWLYDTIAQPENLAFVPSNILSLSEPMNFWQRLYNTVHTIFSKWHFNYLTTWEQDKIIRENFGPDIPSVRELEKKLSLVLINSHIALNGIQPKTPAAVDVGGIHVQDEDETLQPELEKWMNDSKDGFIYFTFGSMMMIETFPREFLRVLYASLGKIAPIRVIMKIPKPEKLPSALPKNIYISPWMPQIKVLKHPNIKVFITHGGLMGTQEAVACGVPMIGIPLFADQFTNIDRYVARNIALRLDINTITEKSFDAALNAILRDPLYRETARKLSQRFLDRPLNAIDTANYWIEYVIKYGEDSLRSPAMDLTWWQLSLIDVVGCLLFCAAIIVATAVFIVRFVKEMSNGNYNNLSYSKKIK</sequence>
<dbReference type="KEGG" id="mzt:108725164"/>
<dbReference type="Proteomes" id="UP000075809">
    <property type="component" value="Unassembled WGS sequence"/>
</dbReference>
<name>A0A151WXP6_9HYME</name>
<evidence type="ECO:0000313" key="11">
    <source>
        <dbReference type="Proteomes" id="UP000075809"/>
    </source>
</evidence>
<keyword evidence="9" id="KW-1133">Transmembrane helix</keyword>
<feature type="transmembrane region" description="Helical" evidence="9">
    <location>
        <begin position="472"/>
        <end position="499"/>
    </location>
</feature>
<evidence type="ECO:0000256" key="1">
    <source>
        <dbReference type="ARBA" id="ARBA00001947"/>
    </source>
</evidence>
<keyword evidence="9" id="KW-0812">Transmembrane</keyword>
<evidence type="ECO:0000256" key="8">
    <source>
        <dbReference type="RuleBase" id="RU003718"/>
    </source>
</evidence>
<accession>A0A151WXP6</accession>
<dbReference type="STRING" id="64791.A0A151WXP6"/>
<protein>
    <recommendedName>
        <fullName evidence="9">UDP-glucuronosyltransferase</fullName>
        <ecNumber evidence="9">2.4.1.17</ecNumber>
    </recommendedName>
</protein>
<gene>
    <name evidence="10" type="ORF">ALC60_08409</name>
</gene>
<dbReference type="Pfam" id="PF00201">
    <property type="entry name" value="UDPGT"/>
    <property type="match status" value="1"/>
</dbReference>
<dbReference type="InterPro" id="IPR057247">
    <property type="entry name" value="CARBOXYPEPT_ZN_2"/>
</dbReference>
<organism evidence="10 11">
    <name type="scientific">Mycetomoellerius zeteki</name>
    <dbReference type="NCBI Taxonomy" id="64791"/>
    <lineage>
        <taxon>Eukaryota</taxon>
        <taxon>Metazoa</taxon>
        <taxon>Ecdysozoa</taxon>
        <taxon>Arthropoda</taxon>
        <taxon>Hexapoda</taxon>
        <taxon>Insecta</taxon>
        <taxon>Pterygota</taxon>
        <taxon>Neoptera</taxon>
        <taxon>Endopterygota</taxon>
        <taxon>Hymenoptera</taxon>
        <taxon>Apocrita</taxon>
        <taxon>Aculeata</taxon>
        <taxon>Formicoidea</taxon>
        <taxon>Formicidae</taxon>
        <taxon>Myrmicinae</taxon>
        <taxon>Mycetomoellerius</taxon>
    </lineage>
</organism>
<evidence type="ECO:0000256" key="2">
    <source>
        <dbReference type="ARBA" id="ARBA00005988"/>
    </source>
</evidence>
<comment type="similarity">
    <text evidence="3 8">Belongs to the UDP-glycosyltransferase family.</text>
</comment>
<keyword evidence="11" id="KW-1185">Reference proteome</keyword>
<dbReference type="GO" id="GO:0015020">
    <property type="term" value="F:glucuronosyltransferase activity"/>
    <property type="evidence" value="ECO:0007669"/>
    <property type="project" value="UniProtKB-EC"/>
</dbReference>
<keyword evidence="4 8" id="KW-0328">Glycosyltransferase</keyword>
<dbReference type="InterPro" id="IPR035595">
    <property type="entry name" value="UDP_glycos_trans_CS"/>
</dbReference>
<keyword evidence="9" id="KW-0732">Signal</keyword>
<dbReference type="InterPro" id="IPR002213">
    <property type="entry name" value="UDP_glucos_trans"/>
</dbReference>
<comment type="similarity">
    <text evidence="2">Belongs to the peptidase M14 family.</text>
</comment>
<dbReference type="GO" id="GO:0046872">
    <property type="term" value="F:metal ion binding"/>
    <property type="evidence" value="ECO:0007669"/>
    <property type="project" value="UniProtKB-KW"/>
</dbReference>
<evidence type="ECO:0000256" key="4">
    <source>
        <dbReference type="ARBA" id="ARBA00022676"/>
    </source>
</evidence>
<proteinExistence type="inferred from homology"/>
<dbReference type="EMBL" id="KQ982668">
    <property type="protein sequence ID" value="KYQ52547.1"/>
    <property type="molecule type" value="Genomic_DNA"/>
</dbReference>
<comment type="catalytic activity">
    <reaction evidence="9">
        <text>glucuronate acceptor + UDP-alpha-D-glucuronate = acceptor beta-D-glucuronoside + UDP + H(+)</text>
        <dbReference type="Rhea" id="RHEA:21032"/>
        <dbReference type="ChEBI" id="CHEBI:15378"/>
        <dbReference type="ChEBI" id="CHEBI:58052"/>
        <dbReference type="ChEBI" id="CHEBI:58223"/>
        <dbReference type="ChEBI" id="CHEBI:132367"/>
        <dbReference type="ChEBI" id="CHEBI:132368"/>
        <dbReference type="EC" id="2.4.1.17"/>
    </reaction>
</comment>
<comment type="cofactor">
    <cofactor evidence="1">
        <name>Zn(2+)</name>
        <dbReference type="ChEBI" id="CHEBI:29105"/>
    </cofactor>
</comment>
<evidence type="ECO:0000256" key="9">
    <source>
        <dbReference type="RuleBase" id="RU362059"/>
    </source>
</evidence>
<comment type="subcellular location">
    <subcellularLocation>
        <location evidence="9">Membrane</location>
        <topology evidence="9">Single-pass membrane protein</topology>
    </subcellularLocation>
</comment>
<evidence type="ECO:0000256" key="6">
    <source>
        <dbReference type="ARBA" id="ARBA00022723"/>
    </source>
</evidence>
<keyword evidence="9" id="KW-0472">Membrane</keyword>
<feature type="signal peptide" evidence="9">
    <location>
        <begin position="1"/>
        <end position="19"/>
    </location>
</feature>
<dbReference type="GO" id="GO:0016020">
    <property type="term" value="C:membrane"/>
    <property type="evidence" value="ECO:0007669"/>
    <property type="project" value="UniProtKB-SubCell"/>
</dbReference>
<dbReference type="CDD" id="cd03784">
    <property type="entry name" value="GT1_Gtf-like"/>
    <property type="match status" value="1"/>
</dbReference>
<dbReference type="FunFam" id="3.40.50.2000:FF:000050">
    <property type="entry name" value="UDP-glucuronosyltransferase"/>
    <property type="match status" value="1"/>
</dbReference>
<dbReference type="SUPFAM" id="SSF53756">
    <property type="entry name" value="UDP-Glycosyltransferase/glycogen phosphorylase"/>
    <property type="match status" value="1"/>
</dbReference>
<dbReference type="EC" id="2.4.1.17" evidence="9"/>
<keyword evidence="5 8" id="KW-0808">Transferase</keyword>
<feature type="chain" id="PRO_5007359155" description="UDP-glucuronosyltransferase" evidence="9">
    <location>
        <begin position="20"/>
        <end position="520"/>
    </location>
</feature>
<dbReference type="PROSITE" id="PS00375">
    <property type="entry name" value="UDPGT"/>
    <property type="match status" value="1"/>
</dbReference>